<comment type="similarity">
    <text evidence="2 7">Belongs to the ATP25 family.</text>
</comment>
<evidence type="ECO:0000256" key="6">
    <source>
        <dbReference type="ARBA" id="ARBA00023136"/>
    </source>
</evidence>
<dbReference type="InterPro" id="IPR040152">
    <property type="entry name" value="Atp25"/>
</dbReference>
<dbReference type="AlphaFoldDB" id="A0A0H5C5U9"/>
<comment type="function">
    <text evidence="7">Mitochondrial mRNA stabilization factor.</text>
</comment>
<dbReference type="EMBL" id="CDQK01000004">
    <property type="protein sequence ID" value="CEP23525.1"/>
    <property type="molecule type" value="Genomic_DNA"/>
</dbReference>
<keyword evidence="5 7" id="KW-0496">Mitochondrion</keyword>
<evidence type="ECO:0000256" key="3">
    <source>
        <dbReference type="ARBA" id="ARBA00022792"/>
    </source>
</evidence>
<dbReference type="InterPro" id="IPR043519">
    <property type="entry name" value="NT_sf"/>
</dbReference>
<reference evidence="11" key="1">
    <citation type="journal article" date="2015" name="J. Biotechnol.">
        <title>The structure of the Cyberlindnera jadinii genome and its relation to Candida utilis analyzed by the occurrence of single nucleotide polymorphisms.</title>
        <authorList>
            <person name="Rupp O."/>
            <person name="Brinkrolf K."/>
            <person name="Buerth C."/>
            <person name="Kunigo M."/>
            <person name="Schneider J."/>
            <person name="Jaenicke S."/>
            <person name="Goesmann A."/>
            <person name="Puehler A."/>
            <person name="Jaeger K.-E."/>
            <person name="Ernst J.F."/>
        </authorList>
    </citation>
    <scope>NUCLEOTIDE SEQUENCE [LARGE SCALE GENOMIC DNA]</scope>
    <source>
        <strain evidence="11">ATCC 18201 / CBS 1600 / BCRC 20928 / JCM 3617 / NBRC 0987 / NRRL Y-1542</strain>
    </source>
</reference>
<dbReference type="GO" id="GO:0140053">
    <property type="term" value="P:mitochondrial gene expression"/>
    <property type="evidence" value="ECO:0007669"/>
    <property type="project" value="UniProtKB-UniRule"/>
</dbReference>
<evidence type="ECO:0000256" key="1">
    <source>
        <dbReference type="ARBA" id="ARBA00004443"/>
    </source>
</evidence>
<evidence type="ECO:0000256" key="5">
    <source>
        <dbReference type="ARBA" id="ARBA00023128"/>
    </source>
</evidence>
<keyword evidence="6 7" id="KW-0472">Membrane</keyword>
<evidence type="ECO:0000256" key="7">
    <source>
        <dbReference type="RuleBase" id="RU367062"/>
    </source>
</evidence>
<evidence type="ECO:0000313" key="10">
    <source>
        <dbReference type="EMBL" id="CEP23525.1"/>
    </source>
</evidence>
<comment type="subcellular location">
    <subcellularLocation>
        <location evidence="1 7">Mitochondrion inner membrane</location>
        <topology evidence="1 7">Peripheral membrane protein</topology>
        <orientation evidence="1 7">Matrix side</orientation>
    </subcellularLocation>
</comment>
<feature type="region of interest" description="Disordered" evidence="8">
    <location>
        <begin position="39"/>
        <end position="67"/>
    </location>
</feature>
<dbReference type="GO" id="GO:0048255">
    <property type="term" value="P:mRNA stabilization"/>
    <property type="evidence" value="ECO:0007669"/>
    <property type="project" value="InterPro"/>
</dbReference>
<feature type="domain" description="ATP25 mRNA stabilisation" evidence="9">
    <location>
        <begin position="271"/>
        <end position="564"/>
    </location>
</feature>
<dbReference type="Pfam" id="PF13929">
    <property type="entry name" value="mRNA_stabil"/>
    <property type="match status" value="1"/>
</dbReference>
<proteinExistence type="inferred from homology"/>
<dbReference type="Pfam" id="PF02410">
    <property type="entry name" value="RsfS"/>
    <property type="match status" value="1"/>
</dbReference>
<accession>A0A0H5C5U9</accession>
<keyword evidence="4 7" id="KW-0809">Transit peptide</keyword>
<evidence type="ECO:0000256" key="2">
    <source>
        <dbReference type="ARBA" id="ARBA00010787"/>
    </source>
</evidence>
<evidence type="ECO:0000313" key="11">
    <source>
        <dbReference type="Proteomes" id="UP000038830"/>
    </source>
</evidence>
<dbReference type="Gene3D" id="3.30.460.10">
    <property type="entry name" value="Beta Polymerase, domain 2"/>
    <property type="match status" value="1"/>
</dbReference>
<dbReference type="GO" id="GO:0005743">
    <property type="term" value="C:mitochondrial inner membrane"/>
    <property type="evidence" value="ECO:0007669"/>
    <property type="project" value="UniProtKB-SubCell"/>
</dbReference>
<gene>
    <name evidence="10" type="ORF">BN1211_4135</name>
</gene>
<dbReference type="SUPFAM" id="SSF81301">
    <property type="entry name" value="Nucleotidyltransferase"/>
    <property type="match status" value="1"/>
</dbReference>
<evidence type="ECO:0000259" key="9">
    <source>
        <dbReference type="Pfam" id="PF13929"/>
    </source>
</evidence>
<dbReference type="PANTHER" id="PTHR28087">
    <property type="entry name" value="ATPASE SYNTHESIS PROTEIN 25, MITOCHONDRIAL"/>
    <property type="match status" value="1"/>
</dbReference>
<organism evidence="10 11">
    <name type="scientific">Cyberlindnera jadinii (strain ATCC 18201 / CBS 1600 / BCRC 20928 / JCM 3617 / NBRC 0987 / NRRL Y-1542)</name>
    <name type="common">Torula yeast</name>
    <name type="synonym">Candida utilis</name>
    <dbReference type="NCBI Taxonomy" id="983966"/>
    <lineage>
        <taxon>Eukaryota</taxon>
        <taxon>Fungi</taxon>
        <taxon>Dikarya</taxon>
        <taxon>Ascomycota</taxon>
        <taxon>Saccharomycotina</taxon>
        <taxon>Saccharomycetes</taxon>
        <taxon>Phaffomycetales</taxon>
        <taxon>Phaffomycetaceae</taxon>
        <taxon>Cyberlindnera</taxon>
    </lineage>
</organism>
<keyword evidence="3 7" id="KW-0999">Mitochondrion inner membrane</keyword>
<dbReference type="Proteomes" id="UP000038830">
    <property type="component" value="Unassembled WGS sequence"/>
</dbReference>
<sequence length="577" mass="65849">MLSRSVSRAVVRRFCPRVAAPSIRRLEVSRALSTKDDVSSIQSPSEAVASDVANGGETPWYMRQEESSKLTTPVFKAEKPEIPEGSPASLDKIVDSMIDLGLNDFKVFDIRDRDDIPMSSMAEFCVICEGKSEKHLQNAAQEIVTMLKHEFSAQPYVEGMTKQNESLKMKKRLKMKKPINDFGVGANSWIMIDSDTGVFLNLLTQERRSMLNLEYLWCKPEDRPLYENSAPLSQHPDDSVFAGIFRRFYSTQTAQTSLESKGLQCFQLNDETTFDTISQSIRNDPSVSLNFLQDIVNSLECSDVHQTLELFPETNKYIAFFNKAFPLDPTRDHWDLRFRILSIMHNLFPEAYSPVMLVNNLLLQSASGFAIEEDQLRSFVQFLSQSLLYNDTSKARDLNNVIQVSNERADVLYPVLRSYNANHRSDLPDDIILSILKFYTQQHLYSTAEETLSLSPVFDVLLDLLGDRPLSADIVEVVLVSYLKANNVDQFWSFWESLPRYTSNGQSVSYDSRPWNVLASILKDNYHEKLVDGFLNDYVRCFIDSNDGQIDADLKHTINELLDRFDGNGTLYPELRK</sequence>
<protein>
    <recommendedName>
        <fullName evidence="7">ATPase synthesis protein 25</fullName>
    </recommendedName>
</protein>
<dbReference type="PANTHER" id="PTHR28087:SF1">
    <property type="entry name" value="ATPASE SYNTHESIS PROTEIN 25, MITOCHONDRIAL"/>
    <property type="match status" value="1"/>
</dbReference>
<evidence type="ECO:0000256" key="4">
    <source>
        <dbReference type="ARBA" id="ARBA00022946"/>
    </source>
</evidence>
<dbReference type="InterPro" id="IPR025210">
    <property type="entry name" value="ATP25_mRNA_stabil_dom"/>
</dbReference>
<evidence type="ECO:0000256" key="8">
    <source>
        <dbReference type="SAM" id="MobiDB-lite"/>
    </source>
</evidence>
<name>A0A0H5C5U9_CYBJN</name>